<dbReference type="Proteomes" id="UP000241829">
    <property type="component" value="Chromosome"/>
</dbReference>
<dbReference type="FunFam" id="3.40.50.12470:FF:000009">
    <property type="entry name" value="2-oxoglutarate dehydrogenase E1 component"/>
    <property type="match status" value="1"/>
</dbReference>
<evidence type="ECO:0000256" key="11">
    <source>
        <dbReference type="ARBA" id="ARBA00051911"/>
    </source>
</evidence>
<evidence type="ECO:0000313" key="13">
    <source>
        <dbReference type="EMBL" id="AVP57683.1"/>
    </source>
</evidence>
<dbReference type="NCBIfam" id="NF006914">
    <property type="entry name" value="PRK09404.1"/>
    <property type="match status" value="1"/>
</dbReference>
<reference evidence="14" key="1">
    <citation type="submission" date="2018-03" db="EMBL/GenBank/DDBJ databases">
        <title>Genome sequencing of Melaminivora sp. strain SC2-7.</title>
        <authorList>
            <person name="Kim S.-J."/>
            <person name="Heo J."/>
            <person name="Ahn J.-H."/>
            <person name="Kwon S.-W."/>
        </authorList>
    </citation>
    <scope>NUCLEOTIDE SEQUENCE [LARGE SCALE GENOMIC DNA]</scope>
    <source>
        <strain evidence="14">SC2-7</strain>
    </source>
</reference>
<evidence type="ECO:0000256" key="9">
    <source>
        <dbReference type="ARBA" id="ARBA00023152"/>
    </source>
</evidence>
<comment type="cofactor">
    <cofactor evidence="1">
        <name>thiamine diphosphate</name>
        <dbReference type="ChEBI" id="CHEBI:58937"/>
    </cofactor>
</comment>
<dbReference type="KEGG" id="melm:C7H73_08445"/>
<evidence type="ECO:0000313" key="14">
    <source>
        <dbReference type="Proteomes" id="UP000241829"/>
    </source>
</evidence>
<comment type="catalytic activity">
    <reaction evidence="11">
        <text>N(6)-[(R)-lipoyl]-L-lysyl-[protein] + 2-oxoglutarate + H(+) = N(6)-[(R)-S(8)-succinyldihydrolipoyl]-L-lysyl-[protein] + CO2</text>
        <dbReference type="Rhea" id="RHEA:12188"/>
        <dbReference type="Rhea" id="RHEA-COMP:10474"/>
        <dbReference type="Rhea" id="RHEA-COMP:20092"/>
        <dbReference type="ChEBI" id="CHEBI:15378"/>
        <dbReference type="ChEBI" id="CHEBI:16526"/>
        <dbReference type="ChEBI" id="CHEBI:16810"/>
        <dbReference type="ChEBI" id="CHEBI:83099"/>
        <dbReference type="ChEBI" id="CHEBI:83120"/>
        <dbReference type="EC" id="1.2.4.2"/>
    </reaction>
</comment>
<dbReference type="PANTHER" id="PTHR23152:SF4">
    <property type="entry name" value="2-OXOADIPATE DEHYDROGENASE COMPLEX COMPONENT E1"/>
    <property type="match status" value="1"/>
</dbReference>
<dbReference type="GO" id="GO:0045252">
    <property type="term" value="C:oxoglutarate dehydrogenase complex"/>
    <property type="evidence" value="ECO:0007669"/>
    <property type="project" value="TreeGrafter"/>
</dbReference>
<dbReference type="Gene3D" id="3.40.50.12470">
    <property type="match status" value="1"/>
</dbReference>
<dbReference type="Pfam" id="PF16078">
    <property type="entry name" value="2-oxogl_dehyd_N"/>
    <property type="match status" value="1"/>
</dbReference>
<dbReference type="NCBIfam" id="TIGR00239">
    <property type="entry name" value="2oxo_dh_E1"/>
    <property type="match status" value="1"/>
</dbReference>
<dbReference type="Pfam" id="PF00676">
    <property type="entry name" value="E1_dh"/>
    <property type="match status" value="1"/>
</dbReference>
<dbReference type="RefSeq" id="WP_106846235.1">
    <property type="nucleotide sequence ID" value="NZ_CP027792.1"/>
</dbReference>
<protein>
    <recommendedName>
        <fullName evidence="6">2-oxoglutarate dehydrogenase E1 component</fullName>
        <ecNumber evidence="5">1.2.4.2</ecNumber>
    </recommendedName>
    <alternativeName>
        <fullName evidence="10">Alpha-ketoglutarate dehydrogenase</fullName>
    </alternativeName>
</protein>
<dbReference type="AlphaFoldDB" id="A0A2P1NKX9"/>
<evidence type="ECO:0000256" key="10">
    <source>
        <dbReference type="ARBA" id="ARBA00030680"/>
    </source>
</evidence>
<dbReference type="InterPro" id="IPR031717">
    <property type="entry name" value="ODO-1/KGD_C"/>
</dbReference>
<dbReference type="EMBL" id="CP027792">
    <property type="protein sequence ID" value="AVP57683.1"/>
    <property type="molecule type" value="Genomic_DNA"/>
</dbReference>
<name>A0A2P1NKX9_9BURK</name>
<dbReference type="GO" id="GO:0004591">
    <property type="term" value="F:oxoglutarate dehydrogenase (succinyl-transferring) activity"/>
    <property type="evidence" value="ECO:0007669"/>
    <property type="project" value="UniProtKB-EC"/>
</dbReference>
<dbReference type="GO" id="GO:0006096">
    <property type="term" value="P:glycolytic process"/>
    <property type="evidence" value="ECO:0007669"/>
    <property type="project" value="UniProtKB-KW"/>
</dbReference>
<keyword evidence="7 13" id="KW-0560">Oxidoreductase</keyword>
<evidence type="ECO:0000256" key="2">
    <source>
        <dbReference type="ARBA" id="ARBA00003906"/>
    </source>
</evidence>
<dbReference type="InterPro" id="IPR001017">
    <property type="entry name" value="DH_E1"/>
</dbReference>
<dbReference type="Gene3D" id="3.40.50.970">
    <property type="match status" value="1"/>
</dbReference>
<comment type="similarity">
    <text evidence="3">Belongs to the alpha-ketoglutarate dehydrogenase family.</text>
</comment>
<evidence type="ECO:0000256" key="6">
    <source>
        <dbReference type="ARBA" id="ARBA00013321"/>
    </source>
</evidence>
<evidence type="ECO:0000256" key="5">
    <source>
        <dbReference type="ARBA" id="ARBA00012280"/>
    </source>
</evidence>
<dbReference type="Gene3D" id="1.10.287.1150">
    <property type="entry name" value="TPP helical domain"/>
    <property type="match status" value="1"/>
</dbReference>
<accession>A0A2P1NKX9</accession>
<evidence type="ECO:0000256" key="7">
    <source>
        <dbReference type="ARBA" id="ARBA00023002"/>
    </source>
</evidence>
<dbReference type="InterPro" id="IPR032106">
    <property type="entry name" value="2-oxogl_dehyd_N"/>
</dbReference>
<keyword evidence="9" id="KW-0324">Glycolysis</keyword>
<dbReference type="GO" id="GO:0030976">
    <property type="term" value="F:thiamine pyrophosphate binding"/>
    <property type="evidence" value="ECO:0007669"/>
    <property type="project" value="InterPro"/>
</dbReference>
<evidence type="ECO:0000256" key="3">
    <source>
        <dbReference type="ARBA" id="ARBA00006936"/>
    </source>
</evidence>
<dbReference type="GO" id="GO:0006099">
    <property type="term" value="P:tricarboxylic acid cycle"/>
    <property type="evidence" value="ECO:0007669"/>
    <property type="project" value="TreeGrafter"/>
</dbReference>
<dbReference type="OrthoDB" id="9759785at2"/>
<feature type="domain" description="Transketolase-like pyrimidine-binding" evidence="12">
    <location>
        <begin position="603"/>
        <end position="800"/>
    </location>
</feature>
<dbReference type="Pfam" id="PF02779">
    <property type="entry name" value="Transket_pyr"/>
    <property type="match status" value="1"/>
</dbReference>
<proteinExistence type="inferred from homology"/>
<dbReference type="InterPro" id="IPR042179">
    <property type="entry name" value="KGD_C_sf"/>
</dbReference>
<dbReference type="CDD" id="cd02016">
    <property type="entry name" value="TPP_E1_OGDC_like"/>
    <property type="match status" value="1"/>
</dbReference>
<evidence type="ECO:0000256" key="8">
    <source>
        <dbReference type="ARBA" id="ARBA00023052"/>
    </source>
</evidence>
<dbReference type="PANTHER" id="PTHR23152">
    <property type="entry name" value="2-OXOGLUTARATE DEHYDROGENASE"/>
    <property type="match status" value="1"/>
</dbReference>
<dbReference type="Gene3D" id="3.40.50.11610">
    <property type="entry name" value="Multifunctional 2-oxoglutarate metabolism enzyme, C-terminal domain"/>
    <property type="match status" value="1"/>
</dbReference>
<dbReference type="EC" id="1.2.4.2" evidence="5"/>
<dbReference type="FunFam" id="1.10.287.1150:FF:000004">
    <property type="entry name" value="2-oxoglutarate dehydrogenase E1 component"/>
    <property type="match status" value="1"/>
</dbReference>
<evidence type="ECO:0000256" key="1">
    <source>
        <dbReference type="ARBA" id="ARBA00001964"/>
    </source>
</evidence>
<evidence type="ECO:0000259" key="12">
    <source>
        <dbReference type="SMART" id="SM00861"/>
    </source>
</evidence>
<comment type="subunit">
    <text evidence="4">Homodimer. Part of the 2-oxoglutarate dehydrogenase (OGDH) complex composed of E1 (2-oxoglutarate dehydrogenase), E2 (dihydrolipoamide succinyltransferase) and E3 (dihydrolipoamide dehydrogenase); the complex contains multiple copies of the three enzymatic components (E1, E2 and E3).</text>
</comment>
<evidence type="ECO:0000256" key="4">
    <source>
        <dbReference type="ARBA" id="ARBA00011301"/>
    </source>
</evidence>
<sequence>MSEPTSVYRAYQGNTYLFGGNASYVEEMYESYLANPGSVPDSWREYFDALQHVPAVDGSDARDVPHLPVINAFAERAKQGGTQVVVATGADSELGRKRVGVQQLIAAYRNVGQRWADLDPLKRQERPIIPELEPSFYGFTDADQETVFNVGNTFFGKESLSLRELINALRETYCGSIGAEYMYITDQNQKRWWQQKLESIRTKPQFDAEKKKRILERLTAAEGLERFLHTKYVGQKRFSLEGGESFIAAMDELISSAGAKGVQEVVIGMAHRGRLNVLVNTLGKRPQDLFAEFDHTAPEDLPAGDVKYHQGFSSDVSTSGGPVHLSLAFNPSHLEIVNPVVEGSVRSRMDRRADPKGKQVLPVLVHGDAAFAGQGVNQETLALSETRGYATGGTVHIIINNQIGFTTSDPRDLRSTLYCTDIVKMIESPVLHVNGDDPEAVCLAMQLALEYRMEFSRDVVVDIVCYRKLGHNEQDTPMLTQPLMYKKIAQHPGTRKLYADKLAAQGLGETLGEDMAKAYRAAMEEGKHTVDPVLTDFKRKYAVDWSPFLNKAWTDAGDTAIPLAEWKRLAERITTVPETVSPHTLVKKVLDDRAAMGRGEVNVDWGMGEHMAFASLVASGYPIRLSGEDSGRGTFTHRHAVIHDQKREKWDEGTYVPLQNVAENQAPFVVIDSILSEEAVLAFEYGYASNDPNTLVVWEAQFGDFANGAQVVIDQFIASGEVKWGRINGLTLMLPHGYEGQGPEHSSARLERFMQLAAEANMQIVQPTTASQIFHVLRRQMVRNLRKPLVIMTPKSLLRNKDATSPVSEFTEGAFRTVLGEQDEAIAANAAKVKRVIACSGKVYYDLVKKRAEKEATDVAIVRVEQLYPFPHKAFGAELKKYPKATEIVWCQDEPQNQGAWFFIQHNIHENMQDGQKLGYAGRAASASPAVGYAHLHQDQQKALVEAAFAKLKGFVLTK</sequence>
<organism evidence="13 14">
    <name type="scientific">Pulveribacter suum</name>
    <dbReference type="NCBI Taxonomy" id="2116657"/>
    <lineage>
        <taxon>Bacteria</taxon>
        <taxon>Pseudomonadati</taxon>
        <taxon>Pseudomonadota</taxon>
        <taxon>Betaproteobacteria</taxon>
        <taxon>Burkholderiales</taxon>
        <taxon>Comamonadaceae</taxon>
        <taxon>Pulveribacter</taxon>
    </lineage>
</organism>
<dbReference type="NCBIfam" id="NF008907">
    <property type="entry name" value="PRK12270.1"/>
    <property type="match status" value="1"/>
</dbReference>
<dbReference type="SMART" id="SM00861">
    <property type="entry name" value="Transket_pyr"/>
    <property type="match status" value="1"/>
</dbReference>
<comment type="function">
    <text evidence="2">E1 component of the 2-oxoglutarate dehydrogenase (OGDH) complex which catalyzes the decarboxylation of 2-oxoglutarate, the first step in the conversion of 2-oxoglutarate to succinyl-CoA and CO(2).</text>
</comment>
<keyword evidence="14" id="KW-1185">Reference proteome</keyword>
<keyword evidence="8" id="KW-0786">Thiamine pyrophosphate</keyword>
<dbReference type="InterPro" id="IPR005475">
    <property type="entry name" value="Transketolase-like_Pyr-bd"/>
</dbReference>
<dbReference type="InterPro" id="IPR029061">
    <property type="entry name" value="THDP-binding"/>
</dbReference>
<dbReference type="PIRSF" id="PIRSF000157">
    <property type="entry name" value="Oxoglu_dh_E1"/>
    <property type="match status" value="1"/>
</dbReference>
<dbReference type="GO" id="GO:0005829">
    <property type="term" value="C:cytosol"/>
    <property type="evidence" value="ECO:0007669"/>
    <property type="project" value="TreeGrafter"/>
</dbReference>
<gene>
    <name evidence="13" type="primary">sucA</name>
    <name evidence="13" type="ORF">C7H73_08445</name>
</gene>
<dbReference type="SUPFAM" id="SSF52518">
    <property type="entry name" value="Thiamin diphosphate-binding fold (THDP-binding)"/>
    <property type="match status" value="2"/>
</dbReference>
<dbReference type="InterPro" id="IPR011603">
    <property type="entry name" value="2oxoglutarate_DH_E1"/>
</dbReference>
<dbReference type="Pfam" id="PF16870">
    <property type="entry name" value="OxoGdeHyase_C"/>
    <property type="match status" value="1"/>
</dbReference>